<evidence type="ECO:0000313" key="11">
    <source>
        <dbReference type="EMBL" id="HIU26470.1"/>
    </source>
</evidence>
<protein>
    <recommendedName>
        <fullName evidence="5 9">Molybdopterin molybdenumtransferase</fullName>
        <ecNumber evidence="4 9">2.10.1.1</ecNumber>
    </recommendedName>
</protein>
<dbReference type="Gene3D" id="2.40.340.10">
    <property type="entry name" value="MoeA, C-terminal, domain IV"/>
    <property type="match status" value="1"/>
</dbReference>
<evidence type="ECO:0000256" key="5">
    <source>
        <dbReference type="ARBA" id="ARBA00021108"/>
    </source>
</evidence>
<dbReference type="InterPro" id="IPR005111">
    <property type="entry name" value="MoeA_C_domain_IV"/>
</dbReference>
<reference evidence="11" key="1">
    <citation type="submission" date="2020-10" db="EMBL/GenBank/DDBJ databases">
        <authorList>
            <person name="Gilroy R."/>
        </authorList>
    </citation>
    <scope>NUCLEOTIDE SEQUENCE</scope>
    <source>
        <strain evidence="11">ChiHcec3-6078</strain>
    </source>
</reference>
<comment type="pathway">
    <text evidence="2 9">Cofactor biosynthesis; molybdopterin biosynthesis.</text>
</comment>
<comment type="function">
    <text evidence="1 9">Catalyzes the insertion of molybdate into adenylated molybdopterin with the concomitant release of AMP.</text>
</comment>
<dbReference type="CDD" id="cd00887">
    <property type="entry name" value="MoeA"/>
    <property type="match status" value="1"/>
</dbReference>
<keyword evidence="7 9" id="KW-0501">Molybdenum cofactor biosynthesis</keyword>
<comment type="cofactor">
    <cofactor evidence="9">
        <name>Mg(2+)</name>
        <dbReference type="ChEBI" id="CHEBI:18420"/>
    </cofactor>
</comment>
<dbReference type="SUPFAM" id="SSF63867">
    <property type="entry name" value="MoeA C-terminal domain-like"/>
    <property type="match status" value="1"/>
</dbReference>
<dbReference type="SUPFAM" id="SSF53218">
    <property type="entry name" value="Molybdenum cofactor biosynthesis proteins"/>
    <property type="match status" value="1"/>
</dbReference>
<dbReference type="InterPro" id="IPR036425">
    <property type="entry name" value="MoaB/Mog-like_dom_sf"/>
</dbReference>
<dbReference type="SUPFAM" id="SSF63882">
    <property type="entry name" value="MoeA N-terminal region -like"/>
    <property type="match status" value="1"/>
</dbReference>
<dbReference type="GO" id="GO:0005829">
    <property type="term" value="C:cytosol"/>
    <property type="evidence" value="ECO:0007669"/>
    <property type="project" value="TreeGrafter"/>
</dbReference>
<keyword evidence="9" id="KW-0479">Metal-binding</keyword>
<dbReference type="GO" id="GO:0046872">
    <property type="term" value="F:metal ion binding"/>
    <property type="evidence" value="ECO:0007669"/>
    <property type="project" value="UniProtKB-UniRule"/>
</dbReference>
<comment type="similarity">
    <text evidence="3 9">Belongs to the MoeA family.</text>
</comment>
<evidence type="ECO:0000256" key="1">
    <source>
        <dbReference type="ARBA" id="ARBA00002901"/>
    </source>
</evidence>
<keyword evidence="9" id="KW-0460">Magnesium</keyword>
<dbReference type="Gene3D" id="3.90.105.10">
    <property type="entry name" value="Molybdopterin biosynthesis moea protein, domain 2"/>
    <property type="match status" value="1"/>
</dbReference>
<name>A0A9D1I3X8_9FIRM</name>
<proteinExistence type="inferred from homology"/>
<dbReference type="PANTHER" id="PTHR10192:SF5">
    <property type="entry name" value="GEPHYRIN"/>
    <property type="match status" value="1"/>
</dbReference>
<dbReference type="GO" id="GO:0006777">
    <property type="term" value="P:Mo-molybdopterin cofactor biosynthetic process"/>
    <property type="evidence" value="ECO:0007669"/>
    <property type="project" value="UniProtKB-UniRule"/>
</dbReference>
<evidence type="ECO:0000256" key="9">
    <source>
        <dbReference type="RuleBase" id="RU365090"/>
    </source>
</evidence>
<evidence type="ECO:0000256" key="4">
    <source>
        <dbReference type="ARBA" id="ARBA00013269"/>
    </source>
</evidence>
<sequence>MELLNVDTVEEARKKLLEAAEKKRPDEEEVYFTRGTGRILARDTVAEENVPGFRKSTVDGYAVRAADTQGVSESVPVFLRVIEEIPMGRAPEKTISPGEAAYVPTGGMLPQGADAVVMIEYTEKFDEESIAVYDALSCGRNVIREGEDIKRGEAFIEKGRRIRPQETGALASAGVSRISVFRPWTVTVISTGDELAGVEDAIEKGRTRDINTYSLSAAAEGYGFKVADALVLKDDRDSIKKAISEAMTSSDVVLVSGGSSQGEKDYTADIMDELSHGGLLTHGIAIKPGKPTILAFDRESETILAGLPGHPAAALLIFELFIGWLYRELTFQKEPEKIKAEISENVPSAGGKATCIFVELVRREGRSCEARPILGKSGLITLLTKADGYTVTDANSEGVNEGDTVEVTLF</sequence>
<evidence type="ECO:0000256" key="3">
    <source>
        <dbReference type="ARBA" id="ARBA00010763"/>
    </source>
</evidence>
<keyword evidence="9" id="KW-0808">Transferase</keyword>
<dbReference type="InterPro" id="IPR001453">
    <property type="entry name" value="MoaB/Mog_dom"/>
</dbReference>
<dbReference type="EMBL" id="DVMP01000153">
    <property type="protein sequence ID" value="HIU26470.1"/>
    <property type="molecule type" value="Genomic_DNA"/>
</dbReference>
<dbReference type="NCBIfam" id="NF045515">
    <property type="entry name" value="Glp_gephyrin"/>
    <property type="match status" value="1"/>
</dbReference>
<dbReference type="InterPro" id="IPR005110">
    <property type="entry name" value="MoeA_linker/N"/>
</dbReference>
<dbReference type="InterPro" id="IPR038987">
    <property type="entry name" value="MoeA-like"/>
</dbReference>
<dbReference type="InterPro" id="IPR036688">
    <property type="entry name" value="MoeA_C_domain_IV_sf"/>
</dbReference>
<dbReference type="EC" id="2.10.1.1" evidence="4 9"/>
<keyword evidence="6 9" id="KW-0500">Molybdenum</keyword>
<dbReference type="Gene3D" id="2.170.190.11">
    <property type="entry name" value="Molybdopterin biosynthesis moea protein, domain 3"/>
    <property type="match status" value="1"/>
</dbReference>
<reference evidence="11" key="2">
    <citation type="journal article" date="2021" name="PeerJ">
        <title>Extensive microbial diversity within the chicken gut microbiome revealed by metagenomics and culture.</title>
        <authorList>
            <person name="Gilroy R."/>
            <person name="Ravi A."/>
            <person name="Getino M."/>
            <person name="Pursley I."/>
            <person name="Horton D.L."/>
            <person name="Alikhan N.F."/>
            <person name="Baker D."/>
            <person name="Gharbi K."/>
            <person name="Hall N."/>
            <person name="Watson M."/>
            <person name="Adriaenssens E.M."/>
            <person name="Foster-Nyarko E."/>
            <person name="Jarju S."/>
            <person name="Secka A."/>
            <person name="Antonio M."/>
            <person name="Oren A."/>
            <person name="Chaudhuri R.R."/>
            <person name="La Ragione R."/>
            <person name="Hildebrand F."/>
            <person name="Pallen M.J."/>
        </authorList>
    </citation>
    <scope>NUCLEOTIDE SEQUENCE</scope>
    <source>
        <strain evidence="11">ChiHcec3-6078</strain>
    </source>
</reference>
<dbReference type="Gene3D" id="3.40.980.10">
    <property type="entry name" value="MoaB/Mog-like domain"/>
    <property type="match status" value="1"/>
</dbReference>
<dbReference type="SMART" id="SM00852">
    <property type="entry name" value="MoCF_biosynth"/>
    <property type="match status" value="1"/>
</dbReference>
<dbReference type="Proteomes" id="UP000824090">
    <property type="component" value="Unassembled WGS sequence"/>
</dbReference>
<evidence type="ECO:0000256" key="8">
    <source>
        <dbReference type="ARBA" id="ARBA00047317"/>
    </source>
</evidence>
<organism evidence="11 12">
    <name type="scientific">Candidatus Allocopromorpha excrementigallinarum</name>
    <dbReference type="NCBI Taxonomy" id="2840742"/>
    <lineage>
        <taxon>Bacteria</taxon>
        <taxon>Bacillati</taxon>
        <taxon>Bacillota</taxon>
        <taxon>Clostridia</taxon>
        <taxon>Eubacteriales</taxon>
        <taxon>Eubacteriaceae</taxon>
        <taxon>Eubacteriaceae incertae sedis</taxon>
        <taxon>Candidatus Allocopromorpha</taxon>
    </lineage>
</organism>
<comment type="caution">
    <text evidence="11">The sequence shown here is derived from an EMBL/GenBank/DDBJ whole genome shotgun (WGS) entry which is preliminary data.</text>
</comment>
<dbReference type="FunFam" id="2.170.190.11:FF:000001">
    <property type="entry name" value="Molybdopterin molybdenumtransferase"/>
    <property type="match status" value="1"/>
</dbReference>
<dbReference type="InterPro" id="IPR036135">
    <property type="entry name" value="MoeA_linker/N_sf"/>
</dbReference>
<comment type="catalytic activity">
    <reaction evidence="8">
        <text>adenylyl-molybdopterin + molybdate = Mo-molybdopterin + AMP + H(+)</text>
        <dbReference type="Rhea" id="RHEA:35047"/>
        <dbReference type="ChEBI" id="CHEBI:15378"/>
        <dbReference type="ChEBI" id="CHEBI:36264"/>
        <dbReference type="ChEBI" id="CHEBI:62727"/>
        <dbReference type="ChEBI" id="CHEBI:71302"/>
        <dbReference type="ChEBI" id="CHEBI:456215"/>
        <dbReference type="EC" id="2.10.1.1"/>
    </reaction>
</comment>
<dbReference type="GO" id="GO:0061599">
    <property type="term" value="F:molybdopterin molybdotransferase activity"/>
    <property type="evidence" value="ECO:0007669"/>
    <property type="project" value="UniProtKB-UniRule"/>
</dbReference>
<evidence type="ECO:0000259" key="10">
    <source>
        <dbReference type="SMART" id="SM00852"/>
    </source>
</evidence>
<dbReference type="PANTHER" id="PTHR10192">
    <property type="entry name" value="MOLYBDOPTERIN BIOSYNTHESIS PROTEIN"/>
    <property type="match status" value="1"/>
</dbReference>
<evidence type="ECO:0000313" key="12">
    <source>
        <dbReference type="Proteomes" id="UP000824090"/>
    </source>
</evidence>
<dbReference type="Pfam" id="PF00994">
    <property type="entry name" value="MoCF_biosynth"/>
    <property type="match status" value="1"/>
</dbReference>
<feature type="domain" description="MoaB/Mog" evidence="10">
    <location>
        <begin position="187"/>
        <end position="328"/>
    </location>
</feature>
<dbReference type="AlphaFoldDB" id="A0A9D1I3X8"/>
<evidence type="ECO:0000256" key="6">
    <source>
        <dbReference type="ARBA" id="ARBA00022505"/>
    </source>
</evidence>
<dbReference type="Pfam" id="PF03453">
    <property type="entry name" value="MoeA_N"/>
    <property type="match status" value="1"/>
</dbReference>
<accession>A0A9D1I3X8</accession>
<evidence type="ECO:0000256" key="2">
    <source>
        <dbReference type="ARBA" id="ARBA00005046"/>
    </source>
</evidence>
<gene>
    <name evidence="11" type="ORF">IAC50_08270</name>
</gene>
<dbReference type="Pfam" id="PF03454">
    <property type="entry name" value="MoeA_C"/>
    <property type="match status" value="1"/>
</dbReference>
<evidence type="ECO:0000256" key="7">
    <source>
        <dbReference type="ARBA" id="ARBA00023150"/>
    </source>
</evidence>